<dbReference type="GO" id="GO:0003677">
    <property type="term" value="F:DNA binding"/>
    <property type="evidence" value="ECO:0007669"/>
    <property type="project" value="UniProtKB-KW"/>
</dbReference>
<sequence>MKISTRGRYSLRMMIDLAEHYNEEFIALKDISERQNISKKYLEQIVPFLNRSNLLTTYRGHMGGYKLARHPSQITIGDILLSSEGSLNPVSCMDNDPNICSRQTDCLTLPIWQGLADVIADYLNGITLQDILDKYQESPEYYI</sequence>
<dbReference type="Pfam" id="PF02082">
    <property type="entry name" value="Rrf2"/>
    <property type="match status" value="1"/>
</dbReference>
<dbReference type="PANTHER" id="PTHR33221:SF5">
    <property type="entry name" value="HTH-TYPE TRANSCRIPTIONAL REGULATOR ISCR"/>
    <property type="match status" value="1"/>
</dbReference>
<comment type="caution">
    <text evidence="2">The sequence shown here is derived from an EMBL/GenBank/DDBJ whole genome shotgun (WGS) entry which is preliminary data.</text>
</comment>
<dbReference type="AlphaFoldDB" id="A0A084JP66"/>
<dbReference type="Gene3D" id="1.10.10.10">
    <property type="entry name" value="Winged helix-like DNA-binding domain superfamily/Winged helix DNA-binding domain"/>
    <property type="match status" value="1"/>
</dbReference>
<dbReference type="SUPFAM" id="SSF46785">
    <property type="entry name" value="Winged helix' DNA-binding domain"/>
    <property type="match status" value="1"/>
</dbReference>
<dbReference type="STRING" id="29354.IO98_08445"/>
<accession>A0A084JP66</accession>
<dbReference type="GO" id="GO:0003700">
    <property type="term" value="F:DNA-binding transcription factor activity"/>
    <property type="evidence" value="ECO:0007669"/>
    <property type="project" value="TreeGrafter"/>
</dbReference>
<keyword evidence="3" id="KW-1185">Reference proteome</keyword>
<keyword evidence="1" id="KW-0238">DNA-binding</keyword>
<dbReference type="InterPro" id="IPR000944">
    <property type="entry name" value="Tscrpt_reg_Rrf2"/>
</dbReference>
<dbReference type="Proteomes" id="UP000028525">
    <property type="component" value="Unassembled WGS sequence"/>
</dbReference>
<dbReference type="EMBL" id="JPME01000010">
    <property type="protein sequence ID" value="KEZ90750.1"/>
    <property type="molecule type" value="Genomic_DNA"/>
</dbReference>
<dbReference type="PANTHER" id="PTHR33221">
    <property type="entry name" value="WINGED HELIX-TURN-HELIX TRANSCRIPTIONAL REGULATOR, RRF2 FAMILY"/>
    <property type="match status" value="1"/>
</dbReference>
<dbReference type="NCBIfam" id="TIGR00738">
    <property type="entry name" value="rrf2_super"/>
    <property type="match status" value="1"/>
</dbReference>
<organism evidence="2 3">
    <name type="scientific">Lacrimispora celerecrescens</name>
    <dbReference type="NCBI Taxonomy" id="29354"/>
    <lineage>
        <taxon>Bacteria</taxon>
        <taxon>Bacillati</taxon>
        <taxon>Bacillota</taxon>
        <taxon>Clostridia</taxon>
        <taxon>Lachnospirales</taxon>
        <taxon>Lachnospiraceae</taxon>
        <taxon>Lacrimispora</taxon>
    </lineage>
</organism>
<protein>
    <submittedName>
        <fullName evidence="2">Rrf2 family transcriptional regulator</fullName>
    </submittedName>
</protein>
<proteinExistence type="predicted"/>
<name>A0A084JP66_9FIRM</name>
<dbReference type="OrthoDB" id="9808360at2"/>
<evidence type="ECO:0000313" key="2">
    <source>
        <dbReference type="EMBL" id="KEZ90750.1"/>
    </source>
</evidence>
<evidence type="ECO:0000256" key="1">
    <source>
        <dbReference type="ARBA" id="ARBA00023125"/>
    </source>
</evidence>
<reference evidence="2 3" key="1">
    <citation type="submission" date="2014-07" db="EMBL/GenBank/DDBJ databases">
        <title>Draft genome of Clostridium celerecrescens 152B isolated from sediments associated with methane hydrate from Krishna Godavari basin.</title>
        <authorList>
            <person name="Honkalas V.S."/>
            <person name="Dabir A.P."/>
            <person name="Arora P."/>
            <person name="Dhakephalkar P.K."/>
        </authorList>
    </citation>
    <scope>NUCLEOTIDE SEQUENCE [LARGE SCALE GENOMIC DNA]</scope>
    <source>
        <strain evidence="2 3">152B</strain>
    </source>
</reference>
<dbReference type="InterPro" id="IPR036390">
    <property type="entry name" value="WH_DNA-bd_sf"/>
</dbReference>
<evidence type="ECO:0000313" key="3">
    <source>
        <dbReference type="Proteomes" id="UP000028525"/>
    </source>
</evidence>
<dbReference type="PROSITE" id="PS51197">
    <property type="entry name" value="HTH_RRF2_2"/>
    <property type="match status" value="1"/>
</dbReference>
<dbReference type="RefSeq" id="WP_038280030.1">
    <property type="nucleotide sequence ID" value="NZ_JPME01000010.1"/>
</dbReference>
<dbReference type="InterPro" id="IPR036388">
    <property type="entry name" value="WH-like_DNA-bd_sf"/>
</dbReference>
<gene>
    <name evidence="2" type="ORF">IO98_08445</name>
</gene>
<dbReference type="GO" id="GO:0005829">
    <property type="term" value="C:cytosol"/>
    <property type="evidence" value="ECO:0007669"/>
    <property type="project" value="TreeGrafter"/>
</dbReference>